<dbReference type="EMBL" id="SOBK01000015">
    <property type="protein sequence ID" value="TDT85545.1"/>
    <property type="molecule type" value="Genomic_DNA"/>
</dbReference>
<keyword evidence="11" id="KW-1185">Reference proteome</keyword>
<feature type="transmembrane region" description="Helical" evidence="8">
    <location>
        <begin position="249"/>
        <end position="269"/>
    </location>
</feature>
<evidence type="ECO:0000256" key="6">
    <source>
        <dbReference type="ARBA" id="ARBA00022989"/>
    </source>
</evidence>
<dbReference type="KEGG" id="dej:AWY79_09345"/>
<comment type="subcellular location">
    <subcellularLocation>
        <location evidence="1">Cell membrane</location>
        <topology evidence="1">Multi-pass membrane protein</topology>
    </subcellularLocation>
</comment>
<protein>
    <recommendedName>
        <fullName evidence="13">Transporter</fullName>
    </recommendedName>
</protein>
<organism evidence="10 12">
    <name type="scientific">Pseudodesulfovibrio indicus</name>
    <dbReference type="NCBI Taxonomy" id="1716143"/>
    <lineage>
        <taxon>Bacteria</taxon>
        <taxon>Pseudomonadati</taxon>
        <taxon>Thermodesulfobacteriota</taxon>
        <taxon>Desulfovibrionia</taxon>
        <taxon>Desulfovibrionales</taxon>
        <taxon>Desulfovibrionaceae</taxon>
    </lineage>
</organism>
<keyword evidence="4" id="KW-1003">Cell membrane</keyword>
<dbReference type="PANTHER" id="PTHR36838">
    <property type="entry name" value="AUXIN EFFLUX CARRIER FAMILY PROTEIN"/>
    <property type="match status" value="1"/>
</dbReference>
<accession>A0A126QNF5</accession>
<dbReference type="AlphaFoldDB" id="A0A126QNF5"/>
<feature type="transmembrane region" description="Helical" evidence="8">
    <location>
        <begin position="29"/>
        <end position="46"/>
    </location>
</feature>
<comment type="similarity">
    <text evidence="2">Belongs to the auxin efflux carrier (TC 2.A.69) family.</text>
</comment>
<keyword evidence="6 8" id="KW-1133">Transmembrane helix</keyword>
<gene>
    <name evidence="9" type="ORF">AWY79_09345</name>
    <name evidence="10" type="ORF">EDC59_11522</name>
</gene>
<dbReference type="OrthoDB" id="9786183at2"/>
<dbReference type="InterPro" id="IPR004776">
    <property type="entry name" value="Mem_transp_PIN-like"/>
</dbReference>
<feature type="transmembrane region" description="Helical" evidence="8">
    <location>
        <begin position="218"/>
        <end position="237"/>
    </location>
</feature>
<feature type="transmembrane region" description="Helical" evidence="8">
    <location>
        <begin position="91"/>
        <end position="114"/>
    </location>
</feature>
<dbReference type="Gene3D" id="1.20.1530.20">
    <property type="match status" value="1"/>
</dbReference>
<evidence type="ECO:0000313" key="12">
    <source>
        <dbReference type="Proteomes" id="UP000295506"/>
    </source>
</evidence>
<dbReference type="PANTHER" id="PTHR36838:SF1">
    <property type="entry name" value="SLR1864 PROTEIN"/>
    <property type="match status" value="1"/>
</dbReference>
<keyword evidence="7 8" id="KW-0472">Membrane</keyword>
<evidence type="ECO:0000256" key="7">
    <source>
        <dbReference type="ARBA" id="ARBA00023136"/>
    </source>
</evidence>
<dbReference type="EMBL" id="CP014206">
    <property type="protein sequence ID" value="AMK11306.1"/>
    <property type="molecule type" value="Genomic_DNA"/>
</dbReference>
<evidence type="ECO:0008006" key="13">
    <source>
        <dbReference type="Google" id="ProtNLM"/>
    </source>
</evidence>
<feature type="transmembrane region" description="Helical" evidence="8">
    <location>
        <begin position="58"/>
        <end position="79"/>
    </location>
</feature>
<evidence type="ECO:0000313" key="9">
    <source>
        <dbReference type="EMBL" id="AMK11306.1"/>
    </source>
</evidence>
<reference evidence="9 11" key="1">
    <citation type="journal article" date="2016" name="Front. Microbiol.">
        <title>Genome Sequence of the Piezophilic, Mesophilic Sulfate-Reducing Bacterium Desulfovibrio indicus J2T.</title>
        <authorList>
            <person name="Cao J."/>
            <person name="Maignien L."/>
            <person name="Shao Z."/>
            <person name="Alain K."/>
            <person name="Jebbar M."/>
        </authorList>
    </citation>
    <scope>NUCLEOTIDE SEQUENCE [LARGE SCALE GENOMIC DNA]</scope>
    <source>
        <strain evidence="9 11">J2</strain>
    </source>
</reference>
<evidence type="ECO:0000256" key="8">
    <source>
        <dbReference type="SAM" id="Phobius"/>
    </source>
</evidence>
<dbReference type="Proteomes" id="UP000295506">
    <property type="component" value="Unassembled WGS sequence"/>
</dbReference>
<reference evidence="10 12" key="2">
    <citation type="submission" date="2019-03" db="EMBL/GenBank/DDBJ databases">
        <title>Genomic Encyclopedia of Type Strains, Phase IV (KMG-IV): sequencing the most valuable type-strain genomes for metagenomic binning, comparative biology and taxonomic classification.</title>
        <authorList>
            <person name="Goeker M."/>
        </authorList>
    </citation>
    <scope>NUCLEOTIDE SEQUENCE [LARGE SCALE GENOMIC DNA]</scope>
    <source>
        <strain evidence="10 12">DSM 101483</strain>
    </source>
</reference>
<dbReference type="InterPro" id="IPR038770">
    <property type="entry name" value="Na+/solute_symporter_sf"/>
</dbReference>
<keyword evidence="5 8" id="KW-0812">Transmembrane</keyword>
<evidence type="ECO:0000313" key="10">
    <source>
        <dbReference type="EMBL" id="TDT85545.1"/>
    </source>
</evidence>
<dbReference type="GO" id="GO:0005886">
    <property type="term" value="C:plasma membrane"/>
    <property type="evidence" value="ECO:0007669"/>
    <property type="project" value="UniProtKB-SubCell"/>
</dbReference>
<dbReference type="RefSeq" id="WP_066802804.1">
    <property type="nucleotide sequence ID" value="NZ_CP014206.1"/>
</dbReference>
<name>A0A126QNF5_9BACT</name>
<sequence>MEKFLFISIFVAIGAIFKRLPVFPKDTAHVLNMFALYVALPAVILLKVPQIQFSSGMLLPALLPWGMLLLSAALILAGARLLGWSRETVGVLLLVVPIGNTSFMGVPMVTAFFGEQGIPPLIVYDQVGTMSVFVFYGAMILALYGSDAKVRFLRIAGRALLFPPTLALFLGLALRSWPYPEPVRESLTVLSGMLTPLVMTAIGFQLKIRLSPAILQPLGFGLAVKLAVAPLAALAFCRMLGLHGLAADVSIFEAGMPPMVTAGALAMAAGMVPELAAAAVSLGMVLSFLTLPLLFWML</sequence>
<feature type="transmembrane region" description="Helical" evidence="8">
    <location>
        <begin position="155"/>
        <end position="174"/>
    </location>
</feature>
<feature type="transmembrane region" description="Helical" evidence="8">
    <location>
        <begin position="121"/>
        <end position="143"/>
    </location>
</feature>
<dbReference type="GO" id="GO:0055085">
    <property type="term" value="P:transmembrane transport"/>
    <property type="evidence" value="ECO:0007669"/>
    <property type="project" value="InterPro"/>
</dbReference>
<dbReference type="Pfam" id="PF03547">
    <property type="entry name" value="Mem_trans"/>
    <property type="match status" value="1"/>
</dbReference>
<evidence type="ECO:0000256" key="2">
    <source>
        <dbReference type="ARBA" id="ARBA00010145"/>
    </source>
</evidence>
<evidence type="ECO:0000313" key="11">
    <source>
        <dbReference type="Proteomes" id="UP000055611"/>
    </source>
</evidence>
<evidence type="ECO:0000256" key="3">
    <source>
        <dbReference type="ARBA" id="ARBA00022448"/>
    </source>
</evidence>
<evidence type="ECO:0000256" key="4">
    <source>
        <dbReference type="ARBA" id="ARBA00022475"/>
    </source>
</evidence>
<evidence type="ECO:0000256" key="5">
    <source>
        <dbReference type="ARBA" id="ARBA00022692"/>
    </source>
</evidence>
<keyword evidence="3" id="KW-0813">Transport</keyword>
<feature type="transmembrane region" description="Helical" evidence="8">
    <location>
        <begin position="275"/>
        <end position="296"/>
    </location>
</feature>
<evidence type="ECO:0000256" key="1">
    <source>
        <dbReference type="ARBA" id="ARBA00004651"/>
    </source>
</evidence>
<proteinExistence type="inferred from homology"/>
<dbReference type="Proteomes" id="UP000055611">
    <property type="component" value="Chromosome"/>
</dbReference>